<keyword evidence="6 10" id="KW-0378">Hydrolase</keyword>
<dbReference type="InterPro" id="IPR036156">
    <property type="entry name" value="Beta-gal/glucu_dom_sf"/>
</dbReference>
<dbReference type="InterPro" id="IPR023230">
    <property type="entry name" value="Glyco_hydro_2_CS"/>
</dbReference>
<evidence type="ECO:0000256" key="1">
    <source>
        <dbReference type="ARBA" id="ARBA00001412"/>
    </source>
</evidence>
<dbReference type="InterPro" id="IPR013783">
    <property type="entry name" value="Ig-like_fold"/>
</dbReference>
<evidence type="ECO:0000256" key="4">
    <source>
        <dbReference type="ARBA" id="ARBA00011245"/>
    </source>
</evidence>
<feature type="signal peptide" evidence="11">
    <location>
        <begin position="1"/>
        <end position="22"/>
    </location>
</feature>
<accession>A0A941F1Y0</accession>
<evidence type="ECO:0000313" key="13">
    <source>
        <dbReference type="EMBL" id="MBR8534265.1"/>
    </source>
</evidence>
<dbReference type="SUPFAM" id="SSF49785">
    <property type="entry name" value="Galactose-binding domain-like"/>
    <property type="match status" value="1"/>
</dbReference>
<dbReference type="InterPro" id="IPR014718">
    <property type="entry name" value="GH-type_carb-bd"/>
</dbReference>
<organism evidence="13 14">
    <name type="scientific">Carboxylicivirga sediminis</name>
    <dbReference type="NCBI Taxonomy" id="2006564"/>
    <lineage>
        <taxon>Bacteria</taxon>
        <taxon>Pseudomonadati</taxon>
        <taxon>Bacteroidota</taxon>
        <taxon>Bacteroidia</taxon>
        <taxon>Marinilabiliales</taxon>
        <taxon>Marinilabiliaceae</taxon>
        <taxon>Carboxylicivirga</taxon>
    </lineage>
</organism>
<dbReference type="Gene3D" id="2.60.120.260">
    <property type="entry name" value="Galactose-binding domain-like"/>
    <property type="match status" value="1"/>
</dbReference>
<dbReference type="Proteomes" id="UP000679220">
    <property type="component" value="Unassembled WGS sequence"/>
</dbReference>
<reference evidence="13" key="1">
    <citation type="journal article" date="2018" name="Int. J. Syst. Evol. Microbiol.">
        <title>Carboxylicivirga sediminis sp. nov., isolated from coastal sediment.</title>
        <authorList>
            <person name="Wang F.Q."/>
            <person name="Ren L.H."/>
            <person name="Zou R.J."/>
            <person name="Sun Y.Z."/>
            <person name="Liu X.J."/>
            <person name="Jiang F."/>
            <person name="Liu L.J."/>
        </authorList>
    </citation>
    <scope>NUCLEOTIDE SEQUENCE</scope>
    <source>
        <strain evidence="13">JR1</strain>
    </source>
</reference>
<dbReference type="InterPro" id="IPR050347">
    <property type="entry name" value="Bact_Beta-galactosidase"/>
</dbReference>
<evidence type="ECO:0000256" key="8">
    <source>
        <dbReference type="ARBA" id="ARBA00023295"/>
    </source>
</evidence>
<keyword evidence="14" id="KW-1185">Reference proteome</keyword>
<dbReference type="Pfam" id="PF16353">
    <property type="entry name" value="LacZ_4"/>
    <property type="match status" value="1"/>
</dbReference>
<dbReference type="InterPro" id="IPR023232">
    <property type="entry name" value="Glyco_hydro_2_AS"/>
</dbReference>
<dbReference type="Pfam" id="PF00703">
    <property type="entry name" value="Glyco_hydro_2"/>
    <property type="match status" value="1"/>
</dbReference>
<feature type="chain" id="PRO_5037830864" description="Beta-galactosidase" evidence="11">
    <location>
        <begin position="23"/>
        <end position="1030"/>
    </location>
</feature>
<dbReference type="AlphaFoldDB" id="A0A941F1Y0"/>
<dbReference type="FunFam" id="3.20.20.80:FF:000121">
    <property type="entry name" value="Beta-galactosidase"/>
    <property type="match status" value="1"/>
</dbReference>
<evidence type="ECO:0000256" key="2">
    <source>
        <dbReference type="ARBA" id="ARBA00001913"/>
    </source>
</evidence>
<comment type="caution">
    <text evidence="13">The sequence shown here is derived from an EMBL/GenBank/DDBJ whole genome shotgun (WGS) entry which is preliminary data.</text>
</comment>
<dbReference type="PANTHER" id="PTHR46323:SF2">
    <property type="entry name" value="BETA-GALACTOSIDASE"/>
    <property type="match status" value="1"/>
</dbReference>
<dbReference type="SUPFAM" id="SSF74650">
    <property type="entry name" value="Galactose mutarotase-like"/>
    <property type="match status" value="1"/>
</dbReference>
<comment type="catalytic activity">
    <reaction evidence="1 10">
        <text>Hydrolysis of terminal non-reducing beta-D-galactose residues in beta-D-galactosides.</text>
        <dbReference type="EC" id="3.2.1.23"/>
    </reaction>
</comment>
<dbReference type="PRINTS" id="PR00132">
    <property type="entry name" value="GLHYDRLASE2"/>
</dbReference>
<dbReference type="GO" id="GO:0005990">
    <property type="term" value="P:lactose catabolic process"/>
    <property type="evidence" value="ECO:0007669"/>
    <property type="project" value="TreeGrafter"/>
</dbReference>
<dbReference type="SUPFAM" id="SSF51445">
    <property type="entry name" value="(Trans)glycosidases"/>
    <property type="match status" value="1"/>
</dbReference>
<dbReference type="Gene3D" id="3.20.20.80">
    <property type="entry name" value="Glycosidases"/>
    <property type="match status" value="1"/>
</dbReference>
<reference evidence="13" key="2">
    <citation type="submission" date="2021-04" db="EMBL/GenBank/DDBJ databases">
        <authorList>
            <person name="Zhang T."/>
            <person name="Zhang Y."/>
            <person name="Lu D."/>
            <person name="Zuo D."/>
            <person name="Du Z."/>
        </authorList>
    </citation>
    <scope>NUCLEOTIDE SEQUENCE</scope>
    <source>
        <strain evidence="13">JR1</strain>
    </source>
</reference>
<dbReference type="PROSITE" id="PS00608">
    <property type="entry name" value="GLYCOSYL_HYDROL_F2_2"/>
    <property type="match status" value="1"/>
</dbReference>
<evidence type="ECO:0000256" key="9">
    <source>
        <dbReference type="ARBA" id="ARBA00032230"/>
    </source>
</evidence>
<evidence type="ECO:0000256" key="3">
    <source>
        <dbReference type="ARBA" id="ARBA00007401"/>
    </source>
</evidence>
<dbReference type="InterPro" id="IPR006103">
    <property type="entry name" value="Glyco_hydro_2_cat"/>
</dbReference>
<keyword evidence="11" id="KW-0732">Signal</keyword>
<dbReference type="GO" id="GO:0004565">
    <property type="term" value="F:beta-galactosidase activity"/>
    <property type="evidence" value="ECO:0007669"/>
    <property type="project" value="UniProtKB-EC"/>
</dbReference>
<comment type="subunit">
    <text evidence="4">Monomer.</text>
</comment>
<dbReference type="SUPFAM" id="SSF49303">
    <property type="entry name" value="beta-Galactosidase/glucuronidase domain"/>
    <property type="match status" value="2"/>
</dbReference>
<dbReference type="EMBL" id="JAGTAR010000001">
    <property type="protein sequence ID" value="MBR8534265.1"/>
    <property type="molecule type" value="Genomic_DNA"/>
</dbReference>
<dbReference type="RefSeq" id="WP_212188166.1">
    <property type="nucleotide sequence ID" value="NZ_JAGTAR010000001.1"/>
</dbReference>
<dbReference type="InterPro" id="IPR008979">
    <property type="entry name" value="Galactose-bd-like_sf"/>
</dbReference>
<comment type="similarity">
    <text evidence="3 10">Belongs to the glycosyl hydrolase 2 family.</text>
</comment>
<proteinExistence type="inferred from homology"/>
<dbReference type="Pfam" id="PF02836">
    <property type="entry name" value="Glyco_hydro_2_C"/>
    <property type="match status" value="1"/>
</dbReference>
<evidence type="ECO:0000256" key="5">
    <source>
        <dbReference type="ARBA" id="ARBA00012756"/>
    </source>
</evidence>
<dbReference type="Gene3D" id="2.70.98.10">
    <property type="match status" value="1"/>
</dbReference>
<protein>
    <recommendedName>
        <fullName evidence="5 10">Beta-galactosidase</fullName>
        <ecNumber evidence="5 10">3.2.1.23</ecNumber>
    </recommendedName>
    <alternativeName>
        <fullName evidence="9 10">Lactase</fullName>
    </alternativeName>
</protein>
<dbReference type="InterPro" id="IPR006104">
    <property type="entry name" value="Glyco_hydro_2_N"/>
</dbReference>
<dbReference type="Pfam" id="PF02929">
    <property type="entry name" value="Bgal_small_N"/>
    <property type="match status" value="1"/>
</dbReference>
<feature type="domain" description="Beta galactosidase small chain/" evidence="12">
    <location>
        <begin position="754"/>
        <end position="1028"/>
    </location>
</feature>
<dbReference type="InterPro" id="IPR011013">
    <property type="entry name" value="Gal_mutarotase_sf_dom"/>
</dbReference>
<dbReference type="Gene3D" id="2.60.40.10">
    <property type="entry name" value="Immunoglobulins"/>
    <property type="match status" value="2"/>
</dbReference>
<dbReference type="Pfam" id="PF02837">
    <property type="entry name" value="Glyco_hydro_2_N"/>
    <property type="match status" value="1"/>
</dbReference>
<sequence length="1030" mass="117974">MMMYRFPIIIAILLSVFGCANSQNDWENPAVFNVNKEPARASFYSFTKEKNAMTYNREEARFFKLLNGYWRFNWVDEPGKRPADFYRSDYDVSKWDSIKVPSNWEVEGYGIPIYVNTTYPFAMRNPQPPTIPDGWNPVGSYKHRFSIDASWKSKRVFIHLGAVKSAMYLWVNGQKVGYSQGSKLPAEFEITNYIKEGTNDLALEVYRWSDGSYLECQDFWRLSGIERDVYLYATNDVRMRDIRFNSELDSAYKDATFDVEVELSARQSAGAYNVEVVLKDGNKILFTGKQQVQVADKQAAIKVKGKVSNPLKWTAETPYLYDLQVALKDANNLTIEATAIKVGFRKVEIRGGQLLVNGKAVYLKGVNRHEHDEFNGHVVSRESMIQDIRLMKEHNINAVRTCHYPNDPLWYQLCDQYGLYLVDEANIESHGMGYGERSLAKDTVWKAAHIDRVQRMVQRDKNHPSVIIWSLGNEAGDGVNFEACYDWIKQYDTSRPVQYERAERRAHTDIVCPMYSPIDHLVSYGRSVQARPFILCEYAHAMGNSVGNLQDYWDVMEKYDNLQGGFIWDWVDQGLVKYTKDGQKYWAYGGDYGPEGIPSDRNFCMNGLVNPDRTLHPSIYEVKKVYQNIAFEAVSFSSNTIRIRNKYEATTLDRFELNWELLENGQVVSSGQSKLDAIAPGMEQVVPIYLNGWKKKDGAEYLLNASAVLKKDWGLVKAGTVLASEQFKLGDKYKPQLKESQIPVQVYQSDESYVVGGDLFLAQFDIESGTLYSYAYKKQELLAEPLQPAFWKAPNDNDHGFNMVKELGVWRHVMDNAKVVDSRLSRIGNLEAEVFFRIFLPDVNSHINLSYIVSGNGQIVVNYAFELGQKPLPMLPRIGLKLALQPAYQHLEWYGRGPWENYPDRNTASFIGLYSSAVKEQYFAYASPQDNGYKTDTRWMKLSNQSGTGLQVLSEKPFGFSALHYTAEDFTSDERGVQHPFDIKERKEVYVHIDRAIMGVGGDNSWGARPHANYSVVPNNYKFKVVLKPF</sequence>
<evidence type="ECO:0000256" key="10">
    <source>
        <dbReference type="RuleBase" id="RU361154"/>
    </source>
</evidence>
<evidence type="ECO:0000256" key="7">
    <source>
        <dbReference type="ARBA" id="ARBA00022837"/>
    </source>
</evidence>
<dbReference type="InterPro" id="IPR017853">
    <property type="entry name" value="GH"/>
</dbReference>
<dbReference type="InterPro" id="IPR004199">
    <property type="entry name" value="B-gal_small/dom_5"/>
</dbReference>
<evidence type="ECO:0000313" key="14">
    <source>
        <dbReference type="Proteomes" id="UP000679220"/>
    </source>
</evidence>
<dbReference type="InterPro" id="IPR006101">
    <property type="entry name" value="Glyco_hydro_2"/>
</dbReference>
<dbReference type="SMART" id="SM01038">
    <property type="entry name" value="Bgal_small_N"/>
    <property type="match status" value="1"/>
</dbReference>
<dbReference type="InterPro" id="IPR006102">
    <property type="entry name" value="Ig-like_GH2"/>
</dbReference>
<dbReference type="GO" id="GO:0009341">
    <property type="term" value="C:beta-galactosidase complex"/>
    <property type="evidence" value="ECO:0007669"/>
    <property type="project" value="InterPro"/>
</dbReference>
<dbReference type="EC" id="3.2.1.23" evidence="5 10"/>
<evidence type="ECO:0000259" key="12">
    <source>
        <dbReference type="SMART" id="SM01038"/>
    </source>
</evidence>
<evidence type="ECO:0000256" key="6">
    <source>
        <dbReference type="ARBA" id="ARBA00022801"/>
    </source>
</evidence>
<evidence type="ECO:0000256" key="11">
    <source>
        <dbReference type="SAM" id="SignalP"/>
    </source>
</evidence>
<gene>
    <name evidence="13" type="ORF">KDU71_01750</name>
</gene>
<dbReference type="PANTHER" id="PTHR46323">
    <property type="entry name" value="BETA-GALACTOSIDASE"/>
    <property type="match status" value="1"/>
</dbReference>
<keyword evidence="8 10" id="KW-0326">Glycosidase</keyword>
<dbReference type="InterPro" id="IPR032312">
    <property type="entry name" value="LacZ_4"/>
</dbReference>
<dbReference type="PROSITE" id="PS00719">
    <property type="entry name" value="GLYCOSYL_HYDROL_F2_1"/>
    <property type="match status" value="1"/>
</dbReference>
<keyword evidence="7" id="KW-0106">Calcium</keyword>
<dbReference type="GO" id="GO:0030246">
    <property type="term" value="F:carbohydrate binding"/>
    <property type="evidence" value="ECO:0007669"/>
    <property type="project" value="InterPro"/>
</dbReference>
<comment type="cofactor">
    <cofactor evidence="2">
        <name>Ca(2+)</name>
        <dbReference type="ChEBI" id="CHEBI:29108"/>
    </cofactor>
</comment>
<dbReference type="PROSITE" id="PS51257">
    <property type="entry name" value="PROKAR_LIPOPROTEIN"/>
    <property type="match status" value="1"/>
</dbReference>
<name>A0A941F1Y0_9BACT</name>